<dbReference type="InterPro" id="IPR011836">
    <property type="entry name" value="YhdP"/>
</dbReference>
<evidence type="ECO:0000259" key="3">
    <source>
        <dbReference type="Pfam" id="PF13116"/>
    </source>
</evidence>
<dbReference type="AlphaFoldDB" id="A0A450TIH3"/>
<dbReference type="PANTHER" id="PTHR38690">
    <property type="entry name" value="PROTEASE-RELATED"/>
    <property type="match status" value="1"/>
</dbReference>
<keyword evidence="2" id="KW-0812">Transmembrane</keyword>
<accession>A0A450TIH3</accession>
<name>A0A450TIH3_9GAMM</name>
<organism evidence="4">
    <name type="scientific">Candidatus Kentrum sp. FW</name>
    <dbReference type="NCBI Taxonomy" id="2126338"/>
    <lineage>
        <taxon>Bacteria</taxon>
        <taxon>Pseudomonadati</taxon>
        <taxon>Pseudomonadota</taxon>
        <taxon>Gammaproteobacteria</taxon>
        <taxon>Candidatus Kentrum</taxon>
    </lineage>
</organism>
<proteinExistence type="predicted"/>
<dbReference type="PANTHER" id="PTHR38690:SF1">
    <property type="entry name" value="PROTEASE"/>
    <property type="match status" value="1"/>
</dbReference>
<feature type="region of interest" description="Disordered" evidence="1">
    <location>
        <begin position="1253"/>
        <end position="1274"/>
    </location>
</feature>
<reference evidence="4" key="1">
    <citation type="submission" date="2019-02" db="EMBL/GenBank/DDBJ databases">
        <authorList>
            <person name="Gruber-Vodicka R. H."/>
            <person name="Seah K. B. B."/>
        </authorList>
    </citation>
    <scope>NUCLEOTIDE SEQUENCE</scope>
    <source>
        <strain evidence="4">BECK_BZ131</strain>
    </source>
</reference>
<feature type="domain" description="YhdP central" evidence="3">
    <location>
        <begin position="423"/>
        <end position="1256"/>
    </location>
</feature>
<keyword evidence="2" id="KW-0472">Membrane</keyword>
<keyword evidence="2" id="KW-1133">Transmembrane helix</keyword>
<dbReference type="EMBL" id="CAADFE010000011">
    <property type="protein sequence ID" value="VFJ67064.1"/>
    <property type="molecule type" value="Genomic_DNA"/>
</dbReference>
<gene>
    <name evidence="4" type="ORF">BECKFW1821C_GA0114237_10112</name>
</gene>
<feature type="domain" description="YhdP central" evidence="3">
    <location>
        <begin position="46"/>
        <end position="329"/>
    </location>
</feature>
<feature type="region of interest" description="Disordered" evidence="1">
    <location>
        <begin position="345"/>
        <end position="377"/>
    </location>
</feature>
<protein>
    <submittedName>
        <fullName evidence="4">TIGR02099 family protein</fullName>
    </submittedName>
</protein>
<dbReference type="Pfam" id="PF13116">
    <property type="entry name" value="YhdP"/>
    <property type="match status" value="2"/>
</dbReference>
<sequence>MLLCSLELMMGSDEASHGANRRSYSQGKAIFRPRGAFARDWQTVFPWITWVSIVLITCLLVALRLSLPTAGQFRPEVEQWIDTITGQNVSIGSLDVAWHGWAPELIVKDIRLPDTAKDAPAIQSLKIRIGLDPLSFWKVSGIRAKKLSLSGMSLTIVRKLNGALYLTGIGTFPSSTKPQANRLLSWLLRQPYVNVESANIRWHDEGNPETSFFMPNTRLGIRKDGPRHKILVTMRPRETYPSKSLPPLDTTSGLLSGMANITVNPATLDWSGSIFLRAEDFDFDQFPSLQKSIPSMVSGITNLEFWTFWDKGRLEHVEGEFALQDLAFGNINRNGTDQERYINLSTEPPKDRGLLTHRQNRLPPTKKYGKSPKEHSGMLPCEAADGKILFHRMHGYLKLNRIGVDNWQLQLHQFTLATPWEEWPSTHARVQIAWSRNHHDWLLKAQDAELENEDITVRLVGAGRWSEDHSSPDLRLVMAIEHGKLDKLGRYLPTSLMESSFVEWLDHAFPKGELIQGKLVFHGRIADFPFDNGKGVFQASAKTSDKTILNYEQSWPPIEELEAGIAFDGRSFSVIAHGGSVYGIGIEQITAEIPDILAETPILTIHGHTTGALAKGLSFLREGPLANRHASRIAGIEATGKHRLDLEIRLPLQSSDPTWAQGSITFLDNTLEIDIPWTVTPETAPPLILEQVNGVLRFDEHGIAGKSITGRYLDRPVTLDVVKATDTENTTRFIIDGLDTDTLLAYPTLKSAAQKMSPSLSSFITSAIDKATWRVILDLPNDWGQNSQQARLRIVSDLHDAAVDLPPPLTGRPFQVEMLFGDTQPQTLQDSEPGIRFAFGSELTGIFSPGKSDPWRGAIRLGPPGTIHLPKEGIRIDGHIPYLPLDRWHPLLTGLAKSEPIPETQHRPTVKASPFEKIPIFQAKISADELVAFDQTFRNATSTVVRDNDGVWHIRMETDTVQGHIRIPRSGTNETTAIALTRLQLPPIDDSEPVDFDPGDIPPIRLTCENLTYGKRPLGQIELLEVSPNSQGLEIETIKIKSENFKIQGHGMWEHHTQSNQSRSRFQLKINSPDLGKLLSSFGYEGKVADGGETDLELDVQWPAPPNRFRLGQASGTIKVKAIDGRLLAIEPGATGRVFGLLSITLLPRRLLLDFRDFFQEGLVYDEMKGGFRLRKGHAETDDFSVEGPTARVDIVGSTGLINKDYNQTATVTPKLASSIPLAAIGIIQKLLDSPFFDKAFSYQYAIRGTWDDPKIEPVESPGQEEDQATDDDV</sequence>
<evidence type="ECO:0000256" key="1">
    <source>
        <dbReference type="SAM" id="MobiDB-lite"/>
    </source>
</evidence>
<feature type="compositionally biased region" description="Acidic residues" evidence="1">
    <location>
        <begin position="1263"/>
        <end position="1274"/>
    </location>
</feature>
<dbReference type="InterPro" id="IPR025263">
    <property type="entry name" value="YhdP_central"/>
</dbReference>
<evidence type="ECO:0000313" key="4">
    <source>
        <dbReference type="EMBL" id="VFJ67064.1"/>
    </source>
</evidence>
<feature type="transmembrane region" description="Helical" evidence="2">
    <location>
        <begin position="44"/>
        <end position="67"/>
    </location>
</feature>
<evidence type="ECO:0000256" key="2">
    <source>
        <dbReference type="SAM" id="Phobius"/>
    </source>
</evidence>